<evidence type="ECO:0000313" key="5">
    <source>
        <dbReference type="EMBL" id="KAK4504915.1"/>
    </source>
</evidence>
<keyword evidence="3" id="KW-0479">Metal-binding</keyword>
<proteinExistence type="inferred from homology"/>
<comment type="similarity">
    <text evidence="2">Belongs to the cytochrome P450 family.</text>
</comment>
<dbReference type="Proteomes" id="UP001305779">
    <property type="component" value="Unassembled WGS sequence"/>
</dbReference>
<evidence type="ECO:0008006" key="7">
    <source>
        <dbReference type="Google" id="ProtNLM"/>
    </source>
</evidence>
<dbReference type="PRINTS" id="PR00463">
    <property type="entry name" value="EP450I"/>
</dbReference>
<dbReference type="PRINTS" id="PR00385">
    <property type="entry name" value="P450"/>
</dbReference>
<dbReference type="Pfam" id="PF00067">
    <property type="entry name" value="p450"/>
    <property type="match status" value="2"/>
</dbReference>
<evidence type="ECO:0000256" key="1">
    <source>
        <dbReference type="ARBA" id="ARBA00001971"/>
    </source>
</evidence>
<dbReference type="InterPro" id="IPR036396">
    <property type="entry name" value="Cyt_P450_sf"/>
</dbReference>
<dbReference type="PANTHER" id="PTHR24305:SF232">
    <property type="entry name" value="P450, PUTATIVE (EUROFUNG)-RELATED"/>
    <property type="match status" value="1"/>
</dbReference>
<dbReference type="EMBL" id="JAXOVC010000002">
    <property type="protein sequence ID" value="KAK4504915.1"/>
    <property type="molecule type" value="Genomic_DNA"/>
</dbReference>
<comment type="caution">
    <text evidence="5">The sequence shown here is derived from an EMBL/GenBank/DDBJ whole genome shotgun (WGS) entry which is preliminary data.</text>
</comment>
<keyword evidence="6" id="KW-1185">Reference proteome</keyword>
<dbReference type="SUPFAM" id="SSF48264">
    <property type="entry name" value="Cytochrome P450"/>
    <property type="match status" value="1"/>
</dbReference>
<evidence type="ECO:0000256" key="3">
    <source>
        <dbReference type="ARBA" id="ARBA00022723"/>
    </source>
</evidence>
<sequence>MAFSPQTLALLASILAIAGFLLYRAALPKPIPGIPYNEKSARSLFGDAPDLGKYHSKTHEVISFLTKRLQELNTPICQVWVKPFSRPWVVISDGREATDIMSRRGREFDRSNFFRDLFEALSPHHQSIMPTNDQWRYNRRLMADAMSSPFLNNVASHRLHESTSDLVSLLREKVRLAPGHVFNMYKDLQFCTMDVIWAATFGTELGISQSQAMYLSRLDHMELPNTSDSLVNFPENDLPEVWYMLAAIMGSCEVVMTSPLGRWHHLLMIKFYPSMRRALTTRDKLINSKLTEAWKTFADGDTTNEGNKVRCVVDMIVERETILAKKQGKEPDRKSKYLFDEMAGFLNAGYETTSTALAWGIKYLMGYQDMQEKLRESLRSAHPEAAAQGIQPSAEAIAKVHVPYLEAFMEEAIRHSALVSVNIRMATMDTEVLGYRIPKGTDVWMLTNGPSYCSPALQIDENERSQSSRDFKGDYDRWGKHDDLDQFRPERWLFQNEKGETEFDSRAAPMHIFGAGVRGCYGKKLAYLEMRVIYTLLVWNFHFDRIPETLMDWKAQDIITHAPQNVRVKLREVKMS</sequence>
<dbReference type="PANTHER" id="PTHR24305">
    <property type="entry name" value="CYTOCHROME P450"/>
    <property type="match status" value="1"/>
</dbReference>
<evidence type="ECO:0000313" key="6">
    <source>
        <dbReference type="Proteomes" id="UP001305779"/>
    </source>
</evidence>
<dbReference type="InterPro" id="IPR001128">
    <property type="entry name" value="Cyt_P450"/>
</dbReference>
<organism evidence="5 6">
    <name type="scientific">Zasmidium cellare</name>
    <name type="common">Wine cellar mold</name>
    <name type="synonym">Racodium cellare</name>
    <dbReference type="NCBI Taxonomy" id="395010"/>
    <lineage>
        <taxon>Eukaryota</taxon>
        <taxon>Fungi</taxon>
        <taxon>Dikarya</taxon>
        <taxon>Ascomycota</taxon>
        <taxon>Pezizomycotina</taxon>
        <taxon>Dothideomycetes</taxon>
        <taxon>Dothideomycetidae</taxon>
        <taxon>Mycosphaerellales</taxon>
        <taxon>Mycosphaerellaceae</taxon>
        <taxon>Zasmidium</taxon>
    </lineage>
</organism>
<evidence type="ECO:0000256" key="2">
    <source>
        <dbReference type="ARBA" id="ARBA00010617"/>
    </source>
</evidence>
<gene>
    <name evidence="5" type="ORF">PRZ48_002878</name>
</gene>
<comment type="cofactor">
    <cofactor evidence="1">
        <name>heme</name>
        <dbReference type="ChEBI" id="CHEBI:30413"/>
    </cofactor>
</comment>
<name>A0ABR0EUY2_ZASCE</name>
<dbReference type="InterPro" id="IPR050121">
    <property type="entry name" value="Cytochrome_P450_monoxygenase"/>
</dbReference>
<protein>
    <recommendedName>
        <fullName evidence="7">Cytochrome P450</fullName>
    </recommendedName>
</protein>
<reference evidence="5 6" key="1">
    <citation type="journal article" date="2023" name="G3 (Bethesda)">
        <title>A chromosome-level genome assembly of Zasmidium syzygii isolated from banana leaves.</title>
        <authorList>
            <person name="van Westerhoven A.C."/>
            <person name="Mehrabi R."/>
            <person name="Talebi R."/>
            <person name="Steentjes M.B.F."/>
            <person name="Corcolon B."/>
            <person name="Chong P.A."/>
            <person name="Kema G.H.J."/>
            <person name="Seidl M.F."/>
        </authorList>
    </citation>
    <scope>NUCLEOTIDE SEQUENCE [LARGE SCALE GENOMIC DNA]</scope>
    <source>
        <strain evidence="5 6">P124</strain>
    </source>
</reference>
<dbReference type="InterPro" id="IPR002401">
    <property type="entry name" value="Cyt_P450_E_grp-I"/>
</dbReference>
<evidence type="ECO:0000256" key="4">
    <source>
        <dbReference type="ARBA" id="ARBA00023004"/>
    </source>
</evidence>
<accession>A0ABR0EUY2</accession>
<keyword evidence="4" id="KW-0408">Iron</keyword>
<dbReference type="Gene3D" id="1.10.630.10">
    <property type="entry name" value="Cytochrome P450"/>
    <property type="match status" value="1"/>
</dbReference>